<protein>
    <recommendedName>
        <fullName evidence="2">Gliding motility-associated C-terminal domain-containing protein</fullName>
    </recommendedName>
</protein>
<evidence type="ECO:0000313" key="1">
    <source>
        <dbReference type="EMBL" id="MPM63464.1"/>
    </source>
</evidence>
<organism evidence="1">
    <name type="scientific">bioreactor metagenome</name>
    <dbReference type="NCBI Taxonomy" id="1076179"/>
    <lineage>
        <taxon>unclassified sequences</taxon>
        <taxon>metagenomes</taxon>
        <taxon>ecological metagenomes</taxon>
    </lineage>
</organism>
<dbReference type="EMBL" id="VSSQ01019428">
    <property type="protein sequence ID" value="MPM63464.1"/>
    <property type="molecule type" value="Genomic_DNA"/>
</dbReference>
<sequence>MLVVIKPTFTFYMSNSFSPNGDGRNETFRPYGNGWDTDNYSMRIYSRWGQLIFSTTDVNHGWNGMMPDGITEAQQEVYSVKVWVKGLDGQDHEYIRIVYVIR</sequence>
<dbReference type="InterPro" id="IPR026341">
    <property type="entry name" value="T9SS_type_B"/>
</dbReference>
<dbReference type="AlphaFoldDB" id="A0A645BNU3"/>
<dbReference type="Pfam" id="PF13585">
    <property type="entry name" value="CHU_C"/>
    <property type="match status" value="1"/>
</dbReference>
<accession>A0A645BNU3</accession>
<evidence type="ECO:0008006" key="2">
    <source>
        <dbReference type="Google" id="ProtNLM"/>
    </source>
</evidence>
<dbReference type="NCBIfam" id="TIGR04131">
    <property type="entry name" value="Bac_Flav_CTERM"/>
    <property type="match status" value="1"/>
</dbReference>
<proteinExistence type="predicted"/>
<name>A0A645BNU3_9ZZZZ</name>
<reference evidence="1" key="1">
    <citation type="submission" date="2019-08" db="EMBL/GenBank/DDBJ databases">
        <authorList>
            <person name="Kucharzyk K."/>
            <person name="Murdoch R.W."/>
            <person name="Higgins S."/>
            <person name="Loffler F."/>
        </authorList>
    </citation>
    <scope>NUCLEOTIDE SEQUENCE</scope>
</reference>
<comment type="caution">
    <text evidence="1">The sequence shown here is derived from an EMBL/GenBank/DDBJ whole genome shotgun (WGS) entry which is preliminary data.</text>
</comment>
<gene>
    <name evidence="1" type="ORF">SDC9_110344</name>
</gene>